<dbReference type="Proteomes" id="UP000177309">
    <property type="component" value="Unassembled WGS sequence"/>
</dbReference>
<dbReference type="Pfam" id="PF01813">
    <property type="entry name" value="ATP-synt_D"/>
    <property type="match status" value="1"/>
</dbReference>
<name>A0A1F4TQS6_UNCSA</name>
<evidence type="ECO:0000313" key="6">
    <source>
        <dbReference type="Proteomes" id="UP000177309"/>
    </source>
</evidence>
<dbReference type="EMBL" id="MEUI01000012">
    <property type="protein sequence ID" value="OGC34880.1"/>
    <property type="molecule type" value="Genomic_DNA"/>
</dbReference>
<organism evidence="5 6">
    <name type="scientific">candidate division WOR-1 bacterium RIFOXYC2_FULL_41_25</name>
    <dbReference type="NCBI Taxonomy" id="1802586"/>
    <lineage>
        <taxon>Bacteria</taxon>
        <taxon>Bacillati</taxon>
        <taxon>Saganbacteria</taxon>
    </lineage>
</organism>
<dbReference type="InterPro" id="IPR002699">
    <property type="entry name" value="V_ATPase_D"/>
</dbReference>
<evidence type="ECO:0000313" key="5">
    <source>
        <dbReference type="EMBL" id="OGC34880.1"/>
    </source>
</evidence>
<comment type="function">
    <text evidence="4">Produces ATP from ADP in the presence of a proton gradient across the membrane.</text>
</comment>
<evidence type="ECO:0000256" key="1">
    <source>
        <dbReference type="ARBA" id="ARBA00005850"/>
    </source>
</evidence>
<comment type="caution">
    <text evidence="5">The sequence shown here is derived from an EMBL/GenBank/DDBJ whole genome shotgun (WGS) entry which is preliminary data.</text>
</comment>
<gene>
    <name evidence="4" type="primary">atpD</name>
    <name evidence="5" type="ORF">A2462_05715</name>
</gene>
<dbReference type="GO" id="GO:0046961">
    <property type="term" value="F:proton-transporting ATPase activity, rotational mechanism"/>
    <property type="evidence" value="ECO:0007669"/>
    <property type="project" value="InterPro"/>
</dbReference>
<dbReference type="HAMAP" id="MF_00271">
    <property type="entry name" value="ATP_synth_D_arch"/>
    <property type="match status" value="1"/>
</dbReference>
<dbReference type="GO" id="GO:0046933">
    <property type="term" value="F:proton-transporting ATP synthase activity, rotational mechanism"/>
    <property type="evidence" value="ECO:0007669"/>
    <property type="project" value="UniProtKB-UniRule"/>
</dbReference>
<dbReference type="AlphaFoldDB" id="A0A1F4TQS6"/>
<keyword evidence="2 4" id="KW-0813">Transport</keyword>
<protein>
    <recommendedName>
        <fullName evidence="4">V-type ATP synthase subunit D</fullName>
    </recommendedName>
    <alternativeName>
        <fullName evidence="4">V-ATPase subunit D</fullName>
    </alternativeName>
</protein>
<keyword evidence="3 4" id="KW-0406">Ion transport</keyword>
<sequence length="207" mass="23292">MPKNRVNATRMELLRLRRRTALAKKGHKLLKDKLDGLIQQLLKIVKEQAKLSQQLKTELVAVFQKLILASAQTPLETLAAAASSSQCKSGVNITIKNLMGVKIPRYEVEVSGNPITYDFTNTPAELDQAISNFKTSLPHLIKLAEYNKTIQVVASQIIEIKRRVNALEYVLIPELEAGIKFIKMKLAEMERSTTVTLMKIKDIVRAR</sequence>
<evidence type="ECO:0000256" key="4">
    <source>
        <dbReference type="HAMAP-Rule" id="MF_00271"/>
    </source>
</evidence>
<proteinExistence type="inferred from homology"/>
<accession>A0A1F4TQS6</accession>
<evidence type="ECO:0000256" key="2">
    <source>
        <dbReference type="ARBA" id="ARBA00022448"/>
    </source>
</evidence>
<dbReference type="NCBIfam" id="TIGR00309">
    <property type="entry name" value="V_ATPase_subD"/>
    <property type="match status" value="1"/>
</dbReference>
<comment type="similarity">
    <text evidence="1 4">Belongs to the V-ATPase D subunit family.</text>
</comment>
<evidence type="ECO:0000256" key="3">
    <source>
        <dbReference type="ARBA" id="ARBA00023065"/>
    </source>
</evidence>
<dbReference type="PANTHER" id="PTHR11671">
    <property type="entry name" value="V-TYPE ATP SYNTHASE SUBUNIT D"/>
    <property type="match status" value="1"/>
</dbReference>
<dbReference type="GO" id="GO:0042777">
    <property type="term" value="P:proton motive force-driven plasma membrane ATP synthesis"/>
    <property type="evidence" value="ECO:0007669"/>
    <property type="project" value="UniProtKB-UniRule"/>
</dbReference>
<reference evidence="5 6" key="1">
    <citation type="journal article" date="2016" name="Nat. Commun.">
        <title>Thousands of microbial genomes shed light on interconnected biogeochemical processes in an aquifer system.</title>
        <authorList>
            <person name="Anantharaman K."/>
            <person name="Brown C.T."/>
            <person name="Hug L.A."/>
            <person name="Sharon I."/>
            <person name="Castelle C.J."/>
            <person name="Probst A.J."/>
            <person name="Thomas B.C."/>
            <person name="Singh A."/>
            <person name="Wilkins M.J."/>
            <person name="Karaoz U."/>
            <person name="Brodie E.L."/>
            <person name="Williams K.H."/>
            <person name="Hubbard S.S."/>
            <person name="Banfield J.F."/>
        </authorList>
    </citation>
    <scope>NUCLEOTIDE SEQUENCE [LARGE SCALE GENOMIC DNA]</scope>
</reference>
<dbReference type="Gene3D" id="1.10.287.3240">
    <property type="match status" value="1"/>
</dbReference>
<dbReference type="GO" id="GO:0005524">
    <property type="term" value="F:ATP binding"/>
    <property type="evidence" value="ECO:0007669"/>
    <property type="project" value="UniProtKB-UniRule"/>
</dbReference>
<keyword evidence="4" id="KW-0375">Hydrogen ion transport</keyword>
<keyword evidence="4" id="KW-0066">ATP synthesis</keyword>